<feature type="domain" description="RING-type" evidence="1">
    <location>
        <begin position="39"/>
        <end position="81"/>
    </location>
</feature>
<name>X1AHY0_9ZZZZ</name>
<feature type="non-terminal residue" evidence="2">
    <location>
        <position position="1"/>
    </location>
</feature>
<proteinExistence type="predicted"/>
<accession>X1AHY0</accession>
<feature type="non-terminal residue" evidence="2">
    <location>
        <position position="270"/>
    </location>
</feature>
<sequence>EEEEEEDVIIVRVERPAQNEKEVEIVPPPKEDEETDDICQICWRDINLFTSCELSCKHGPFHYCCIKKWAIKEKKPCPTCRRKIDKAYLKIGSKTKEIHIEIPKRRLRLVSFQEFARRERDNKILYSEERISQDADESEAKKREMIRIFENENFEDPFYKTGLTLNGVYVPRDILDSVFKFVPKKQNDLNNIGRVCKTFWVLLCMNYNEVLVITPNNMRAIPPIIVSRATKFTFTGRQKNWTGLKRYLADQTRTFLRLMNKNATHLRFLD</sequence>
<dbReference type="Gene3D" id="3.30.40.10">
    <property type="entry name" value="Zinc/RING finger domain, C3HC4 (zinc finger)"/>
    <property type="match status" value="1"/>
</dbReference>
<dbReference type="AlphaFoldDB" id="X1AHY0"/>
<evidence type="ECO:0000259" key="1">
    <source>
        <dbReference type="PROSITE" id="PS50089"/>
    </source>
</evidence>
<dbReference type="SUPFAM" id="SSF57850">
    <property type="entry name" value="RING/U-box"/>
    <property type="match status" value="1"/>
</dbReference>
<protein>
    <recommendedName>
        <fullName evidence="1">RING-type domain-containing protein</fullName>
    </recommendedName>
</protein>
<gene>
    <name evidence="2" type="ORF">S01H4_26119</name>
</gene>
<evidence type="ECO:0000313" key="2">
    <source>
        <dbReference type="EMBL" id="GAG82230.1"/>
    </source>
</evidence>
<dbReference type="InterPro" id="IPR001841">
    <property type="entry name" value="Znf_RING"/>
</dbReference>
<dbReference type="PROSITE" id="PS50089">
    <property type="entry name" value="ZF_RING_2"/>
    <property type="match status" value="1"/>
</dbReference>
<dbReference type="Pfam" id="PF13639">
    <property type="entry name" value="zf-RING_2"/>
    <property type="match status" value="1"/>
</dbReference>
<dbReference type="InterPro" id="IPR013083">
    <property type="entry name" value="Znf_RING/FYVE/PHD"/>
</dbReference>
<dbReference type="EMBL" id="BART01012537">
    <property type="protein sequence ID" value="GAG82230.1"/>
    <property type="molecule type" value="Genomic_DNA"/>
</dbReference>
<organism evidence="2">
    <name type="scientific">marine sediment metagenome</name>
    <dbReference type="NCBI Taxonomy" id="412755"/>
    <lineage>
        <taxon>unclassified sequences</taxon>
        <taxon>metagenomes</taxon>
        <taxon>ecological metagenomes</taxon>
    </lineage>
</organism>
<comment type="caution">
    <text evidence="2">The sequence shown here is derived from an EMBL/GenBank/DDBJ whole genome shotgun (WGS) entry which is preliminary data.</text>
</comment>
<reference evidence="2" key="1">
    <citation type="journal article" date="2014" name="Front. Microbiol.">
        <title>High frequency of phylogenetically diverse reductive dehalogenase-homologous genes in deep subseafloor sedimentary metagenomes.</title>
        <authorList>
            <person name="Kawai M."/>
            <person name="Futagami T."/>
            <person name="Toyoda A."/>
            <person name="Takaki Y."/>
            <person name="Nishi S."/>
            <person name="Hori S."/>
            <person name="Arai W."/>
            <person name="Tsubouchi T."/>
            <person name="Morono Y."/>
            <person name="Uchiyama I."/>
            <person name="Ito T."/>
            <person name="Fujiyama A."/>
            <person name="Inagaki F."/>
            <person name="Takami H."/>
        </authorList>
    </citation>
    <scope>NUCLEOTIDE SEQUENCE</scope>
    <source>
        <strain evidence="2">Expedition CK06-06</strain>
    </source>
</reference>